<gene>
    <name evidence="2" type="ORF">SDC9_177211</name>
</gene>
<reference evidence="2" key="1">
    <citation type="submission" date="2019-08" db="EMBL/GenBank/DDBJ databases">
        <authorList>
            <person name="Kucharzyk K."/>
            <person name="Murdoch R.W."/>
            <person name="Higgins S."/>
            <person name="Loffler F."/>
        </authorList>
    </citation>
    <scope>NUCLEOTIDE SEQUENCE</scope>
</reference>
<comment type="caution">
    <text evidence="2">The sequence shown here is derived from an EMBL/GenBank/DDBJ whole genome shotgun (WGS) entry which is preliminary data.</text>
</comment>
<dbReference type="AlphaFoldDB" id="A0A645GSC8"/>
<protein>
    <submittedName>
        <fullName evidence="2">Uncharacterized protein</fullName>
    </submittedName>
</protein>
<organism evidence="2">
    <name type="scientific">bioreactor metagenome</name>
    <dbReference type="NCBI Taxonomy" id="1076179"/>
    <lineage>
        <taxon>unclassified sequences</taxon>
        <taxon>metagenomes</taxon>
        <taxon>ecological metagenomes</taxon>
    </lineage>
</organism>
<evidence type="ECO:0000313" key="2">
    <source>
        <dbReference type="EMBL" id="MPN29758.1"/>
    </source>
</evidence>
<dbReference type="EMBL" id="VSSQ01080603">
    <property type="protein sequence ID" value="MPN29758.1"/>
    <property type="molecule type" value="Genomic_DNA"/>
</dbReference>
<name>A0A645GSC8_9ZZZZ</name>
<feature type="region of interest" description="Disordered" evidence="1">
    <location>
        <begin position="63"/>
        <end position="83"/>
    </location>
</feature>
<sequence length="83" mass="9606">MERRLGFYRNGARQEVRDSGIRRDLRFLKRTPQQNGTRFRGYRFHNIISDDCAAILDDGGLAKENEKPNLADNGDKRNKDPSP</sequence>
<accession>A0A645GSC8</accession>
<proteinExistence type="predicted"/>
<evidence type="ECO:0000256" key="1">
    <source>
        <dbReference type="SAM" id="MobiDB-lite"/>
    </source>
</evidence>